<gene>
    <name evidence="1" type="ORF">I6J37_00010</name>
</gene>
<name>A0ABX7HEZ5_9STAP</name>
<sequence length="116" mass="13597">MAQYNRKFVTGGQMRTPVIFYVVKPSDDFMPGESVSETYYQCFANVYPPSQKDMNMTDNKAVVTMVTYYPVGLEITDDMKFEIDLPRYKRKLFNIHTLEDDTDNHRNIKIIGEYSE</sequence>
<dbReference type="RefSeq" id="WP_103322857.1">
    <property type="nucleotide sequence ID" value="NZ_CP069486.1"/>
</dbReference>
<dbReference type="EMBL" id="CP069486">
    <property type="protein sequence ID" value="QRO85128.1"/>
    <property type="molecule type" value="Genomic_DNA"/>
</dbReference>
<dbReference type="Proteomes" id="UP000627155">
    <property type="component" value="Chromosome"/>
</dbReference>
<keyword evidence="2" id="KW-1185">Reference proteome</keyword>
<protein>
    <submittedName>
        <fullName evidence="1">Phage head-tail adapter protein</fullName>
    </submittedName>
</protein>
<evidence type="ECO:0000313" key="1">
    <source>
        <dbReference type="EMBL" id="QRO85128.1"/>
    </source>
</evidence>
<accession>A0ABX7HEZ5</accession>
<evidence type="ECO:0000313" key="2">
    <source>
        <dbReference type="Proteomes" id="UP000627155"/>
    </source>
</evidence>
<organism evidence="1 2">
    <name type="scientific">Mammaliicoccus vitulinus</name>
    <dbReference type="NCBI Taxonomy" id="71237"/>
    <lineage>
        <taxon>Bacteria</taxon>
        <taxon>Bacillati</taxon>
        <taxon>Bacillota</taxon>
        <taxon>Bacilli</taxon>
        <taxon>Bacillales</taxon>
        <taxon>Staphylococcaceae</taxon>
        <taxon>Mammaliicoccus</taxon>
    </lineage>
</organism>
<proteinExistence type="predicted"/>
<reference evidence="1 2" key="1">
    <citation type="submission" date="2021-02" db="EMBL/GenBank/DDBJ databases">
        <title>FDA dAtabase for Regulatory Grade micrObial Sequences (FDA-ARGOS): Supporting development and validation of Infectious Disease Dx tests.</title>
        <authorList>
            <person name="Sproer C."/>
            <person name="Gronow S."/>
            <person name="Severitt S."/>
            <person name="Schroder I."/>
            <person name="Tallon L."/>
            <person name="Sadzewicz L."/>
            <person name="Zhao X."/>
            <person name="Boylan J."/>
            <person name="Ott S."/>
            <person name="Bowen H."/>
            <person name="Vavikolanu K."/>
            <person name="Mehta A."/>
            <person name="Aluvathingal J."/>
            <person name="Nadendla S."/>
            <person name="Lowell S."/>
            <person name="Myers T."/>
            <person name="Yan Y."/>
            <person name="Sichtig H."/>
        </authorList>
    </citation>
    <scope>NUCLEOTIDE SEQUENCE [LARGE SCALE GENOMIC DNA]</scope>
    <source>
        <strain evidence="1 2">FDAARGOS_1207</strain>
    </source>
</reference>